<feature type="transmembrane region" description="Helical" evidence="1">
    <location>
        <begin position="31"/>
        <end position="47"/>
    </location>
</feature>
<evidence type="ECO:0000313" key="3">
    <source>
        <dbReference type="Proteomes" id="UP000198894"/>
    </source>
</evidence>
<name>A0A1G9CPM1_9HYPH</name>
<protein>
    <submittedName>
        <fullName evidence="2">Uncharacterized protein</fullName>
    </submittedName>
</protein>
<keyword evidence="1" id="KW-1133">Transmembrane helix</keyword>
<organism evidence="2 3">
    <name type="scientific">Mesorhizobium muleiense</name>
    <dbReference type="NCBI Taxonomy" id="1004279"/>
    <lineage>
        <taxon>Bacteria</taxon>
        <taxon>Pseudomonadati</taxon>
        <taxon>Pseudomonadota</taxon>
        <taxon>Alphaproteobacteria</taxon>
        <taxon>Hyphomicrobiales</taxon>
        <taxon>Phyllobacteriaceae</taxon>
        <taxon>Mesorhizobium</taxon>
    </lineage>
</organism>
<evidence type="ECO:0000256" key="1">
    <source>
        <dbReference type="SAM" id="Phobius"/>
    </source>
</evidence>
<proteinExistence type="predicted"/>
<dbReference type="AlphaFoldDB" id="A0A1G9CPM1"/>
<sequence length="55" mass="6076">MNLSRFLAVLAFVVFLAFFGVVIRFVPHPDLGVAVGIGVLLAGYDLWSQLRSRAR</sequence>
<keyword evidence="3" id="KW-1185">Reference proteome</keyword>
<evidence type="ECO:0000313" key="2">
    <source>
        <dbReference type="EMBL" id="SDK53395.1"/>
    </source>
</evidence>
<keyword evidence="1" id="KW-0472">Membrane</keyword>
<keyword evidence="1" id="KW-0812">Transmembrane</keyword>
<dbReference type="Proteomes" id="UP000198894">
    <property type="component" value="Unassembled WGS sequence"/>
</dbReference>
<dbReference type="EMBL" id="FNEE01000016">
    <property type="protein sequence ID" value="SDK53395.1"/>
    <property type="molecule type" value="Genomic_DNA"/>
</dbReference>
<reference evidence="3" key="1">
    <citation type="submission" date="2016-10" db="EMBL/GenBank/DDBJ databases">
        <authorList>
            <person name="Varghese N."/>
            <person name="Submissions S."/>
        </authorList>
    </citation>
    <scope>NUCLEOTIDE SEQUENCE [LARGE SCALE GENOMIC DNA]</scope>
    <source>
        <strain evidence="3">CGMCC 1.11022</strain>
    </source>
</reference>
<accession>A0A1G9CPM1</accession>
<feature type="transmembrane region" description="Helical" evidence="1">
    <location>
        <begin position="7"/>
        <end position="25"/>
    </location>
</feature>
<gene>
    <name evidence="2" type="ORF">SAMN05428953_116122</name>
</gene>